<dbReference type="InterPro" id="IPR050959">
    <property type="entry name" value="MarA-like"/>
</dbReference>
<dbReference type="PROSITE" id="PS01124">
    <property type="entry name" value="HTH_ARAC_FAMILY_2"/>
    <property type="match status" value="1"/>
</dbReference>
<dbReference type="SUPFAM" id="SSF55136">
    <property type="entry name" value="Probable bacterial effector-binding domain"/>
    <property type="match status" value="1"/>
</dbReference>
<keyword evidence="2" id="KW-0238">DNA-binding</keyword>
<dbReference type="SUPFAM" id="SSF46689">
    <property type="entry name" value="Homeodomain-like"/>
    <property type="match status" value="2"/>
</dbReference>
<evidence type="ECO:0000259" key="4">
    <source>
        <dbReference type="PROSITE" id="PS01124"/>
    </source>
</evidence>
<protein>
    <submittedName>
        <fullName evidence="5">AraC family transcriptional regulator</fullName>
    </submittedName>
</protein>
<dbReference type="RefSeq" id="WP_379751469.1">
    <property type="nucleotide sequence ID" value="NZ_JBHTCP010000052.1"/>
</dbReference>
<dbReference type="Proteomes" id="UP001596549">
    <property type="component" value="Unassembled WGS sequence"/>
</dbReference>
<dbReference type="PANTHER" id="PTHR47504:SF5">
    <property type="entry name" value="RIGHT ORIGIN-BINDING PROTEIN"/>
    <property type="match status" value="1"/>
</dbReference>
<dbReference type="SMART" id="SM00342">
    <property type="entry name" value="HTH_ARAC"/>
    <property type="match status" value="1"/>
</dbReference>
<accession>A0ABW2NVW7</accession>
<dbReference type="InterPro" id="IPR011256">
    <property type="entry name" value="Reg_factor_effector_dom_sf"/>
</dbReference>
<dbReference type="SMART" id="SM00871">
    <property type="entry name" value="AraC_E_bind"/>
    <property type="match status" value="1"/>
</dbReference>
<comment type="caution">
    <text evidence="5">The sequence shown here is derived from an EMBL/GenBank/DDBJ whole genome shotgun (WGS) entry which is preliminary data.</text>
</comment>
<dbReference type="PRINTS" id="PR00032">
    <property type="entry name" value="HTHARAC"/>
</dbReference>
<dbReference type="InterPro" id="IPR020449">
    <property type="entry name" value="Tscrpt_reg_AraC-type_HTH"/>
</dbReference>
<sequence length="299" mass="33831">MDYVQSIERSIEYIENHLDERLTLADIAETACFSPYHFHRVFSVMVGEPVMDYVRKRRLSAAALRLISSDEKVITIALDVGFHYQESFNRAFKRMFGLSPKQVRESGTVPVVLRKKACLKHYTITGGIFMKPTFVVKPAFSVIGYELKTTNTDGQNNTDIPAFWQDYIVNKKGAAIPHPLDSDTEFGMCVEHNPETDEFTYLIGMEVAEGSAAPAGMAYHRFPETEYAVFTTPKASESEFVSSIQSTWNYIFTSWFQDSGYEHSGGVEFELYDTRCHGSVNKQIDIYIPVKKSSVTAAK</sequence>
<proteinExistence type="predicted"/>
<evidence type="ECO:0000256" key="1">
    <source>
        <dbReference type="ARBA" id="ARBA00023015"/>
    </source>
</evidence>
<dbReference type="PROSITE" id="PS00041">
    <property type="entry name" value="HTH_ARAC_FAMILY_1"/>
    <property type="match status" value="1"/>
</dbReference>
<evidence type="ECO:0000313" key="6">
    <source>
        <dbReference type="Proteomes" id="UP001596549"/>
    </source>
</evidence>
<dbReference type="PANTHER" id="PTHR47504">
    <property type="entry name" value="RIGHT ORIGIN-BINDING PROTEIN"/>
    <property type="match status" value="1"/>
</dbReference>
<evidence type="ECO:0000256" key="2">
    <source>
        <dbReference type="ARBA" id="ARBA00023125"/>
    </source>
</evidence>
<dbReference type="Pfam" id="PF12833">
    <property type="entry name" value="HTH_18"/>
    <property type="match status" value="1"/>
</dbReference>
<dbReference type="EMBL" id="JBHTCP010000052">
    <property type="protein sequence ID" value="MFC7373485.1"/>
    <property type="molecule type" value="Genomic_DNA"/>
</dbReference>
<dbReference type="Pfam" id="PF14526">
    <property type="entry name" value="Cass2"/>
    <property type="match status" value="1"/>
</dbReference>
<dbReference type="InterPro" id="IPR029441">
    <property type="entry name" value="Cass2"/>
</dbReference>
<reference evidence="6" key="1">
    <citation type="journal article" date="2019" name="Int. J. Syst. Evol. Microbiol.">
        <title>The Global Catalogue of Microorganisms (GCM) 10K type strain sequencing project: providing services to taxonomists for standard genome sequencing and annotation.</title>
        <authorList>
            <consortium name="The Broad Institute Genomics Platform"/>
            <consortium name="The Broad Institute Genome Sequencing Center for Infectious Disease"/>
            <person name="Wu L."/>
            <person name="Ma J."/>
        </authorList>
    </citation>
    <scope>NUCLEOTIDE SEQUENCE [LARGE SCALE GENOMIC DNA]</scope>
    <source>
        <strain evidence="6">NBRC 106396</strain>
    </source>
</reference>
<evidence type="ECO:0000313" key="5">
    <source>
        <dbReference type="EMBL" id="MFC7373485.1"/>
    </source>
</evidence>
<gene>
    <name evidence="5" type="ORF">ACFQPF_17730</name>
</gene>
<name>A0ABW2NVW7_9BACL</name>
<evidence type="ECO:0000256" key="3">
    <source>
        <dbReference type="ARBA" id="ARBA00023163"/>
    </source>
</evidence>
<dbReference type="InterPro" id="IPR010499">
    <property type="entry name" value="AraC_E-bd"/>
</dbReference>
<dbReference type="InterPro" id="IPR018060">
    <property type="entry name" value="HTH_AraC"/>
</dbReference>
<dbReference type="InterPro" id="IPR009057">
    <property type="entry name" value="Homeodomain-like_sf"/>
</dbReference>
<dbReference type="InterPro" id="IPR018062">
    <property type="entry name" value="HTH_AraC-typ_CS"/>
</dbReference>
<dbReference type="Gene3D" id="3.20.80.10">
    <property type="entry name" value="Regulatory factor, effector binding domain"/>
    <property type="match status" value="1"/>
</dbReference>
<feature type="domain" description="HTH araC/xylS-type" evidence="4">
    <location>
        <begin position="8"/>
        <end position="106"/>
    </location>
</feature>
<keyword evidence="3" id="KW-0804">Transcription</keyword>
<keyword evidence="6" id="KW-1185">Reference proteome</keyword>
<dbReference type="Gene3D" id="1.10.10.60">
    <property type="entry name" value="Homeodomain-like"/>
    <property type="match status" value="2"/>
</dbReference>
<organism evidence="5 6">
    <name type="scientific">Fictibacillus iocasae</name>
    <dbReference type="NCBI Taxonomy" id="2715437"/>
    <lineage>
        <taxon>Bacteria</taxon>
        <taxon>Bacillati</taxon>
        <taxon>Bacillota</taxon>
        <taxon>Bacilli</taxon>
        <taxon>Bacillales</taxon>
        <taxon>Fictibacillaceae</taxon>
        <taxon>Fictibacillus</taxon>
    </lineage>
</organism>
<keyword evidence="1" id="KW-0805">Transcription regulation</keyword>